<gene>
    <name evidence="2" type="ORF">AU378_03100</name>
</gene>
<evidence type="ECO:0000256" key="1">
    <source>
        <dbReference type="SAM" id="SignalP"/>
    </source>
</evidence>
<evidence type="ECO:0008006" key="4">
    <source>
        <dbReference type="Google" id="ProtNLM"/>
    </source>
</evidence>
<organism evidence="2 3">
    <name type="scientific">Chryseobacterium kwangjuense</name>
    <dbReference type="NCBI Taxonomy" id="267125"/>
    <lineage>
        <taxon>Bacteria</taxon>
        <taxon>Pseudomonadati</taxon>
        <taxon>Bacteroidota</taxon>
        <taxon>Flavobacteriia</taxon>
        <taxon>Flavobacteriales</taxon>
        <taxon>Weeksellaceae</taxon>
        <taxon>Chryseobacterium group</taxon>
        <taxon>Chryseobacterium</taxon>
    </lineage>
</organism>
<dbReference type="InterPro" id="IPR010634">
    <property type="entry name" value="DUF1223"/>
</dbReference>
<dbReference type="Proteomes" id="UP000070513">
    <property type="component" value="Unassembled WGS sequence"/>
</dbReference>
<sequence>MILKKMFAVGAFTSLMFAASAFVLKEEIKKPVPGFPSENNGLAVLELFTSEGCSSCPPADDLMGQIEKKYRNRPVYILSYHVDYWNRLGWKDRFSSAANSQRQQFYSRLLQSQTYTPQLIVNGKQEFVGSDRNSIENVLQNELFAAKNSSVYLSANTDQKTVTVAYKTSETDPKSTLLISLVEKKSSTQVGGGENEGHHLQHWQIVHEQKQISLKDLSEGSINFKIPENFSAENWEIIGFIQNLKSGKISGASKTLIQ</sequence>
<feature type="chain" id="PRO_5007467769" description="DUF1223 domain-containing protein" evidence="1">
    <location>
        <begin position="22"/>
        <end position="258"/>
    </location>
</feature>
<dbReference type="RefSeq" id="WP_062647877.1">
    <property type="nucleotide sequence ID" value="NZ_LPUR01000001.1"/>
</dbReference>
<dbReference type="OrthoDB" id="9808254at2"/>
<dbReference type="PANTHER" id="PTHR36057">
    <property type="match status" value="1"/>
</dbReference>
<dbReference type="EMBL" id="LPUR01000001">
    <property type="protein sequence ID" value="KXH84762.1"/>
    <property type="molecule type" value="Genomic_DNA"/>
</dbReference>
<dbReference type="InterPro" id="IPR036249">
    <property type="entry name" value="Thioredoxin-like_sf"/>
</dbReference>
<dbReference type="SUPFAM" id="SSF52833">
    <property type="entry name" value="Thioredoxin-like"/>
    <property type="match status" value="1"/>
</dbReference>
<evidence type="ECO:0000313" key="3">
    <source>
        <dbReference type="Proteomes" id="UP000070513"/>
    </source>
</evidence>
<reference evidence="2 3" key="2">
    <citation type="journal article" date="2016" name="Genome Announc.">
        <title>Draft Genome Sequence of a Biocontrol Rhizobacterium, Chryseobacterium kwangjuense Strain KJ1R5, Isolated from Pepper (Capsicum annuum).</title>
        <authorList>
            <person name="Jeong J.J."/>
            <person name="Park H."/>
            <person name="Park B.H."/>
            <person name="Mannaa M."/>
            <person name="Sang M.K."/>
            <person name="Choi I.G."/>
            <person name="Kim K.D."/>
        </authorList>
    </citation>
    <scope>NUCLEOTIDE SEQUENCE [LARGE SCALE GENOMIC DNA]</scope>
    <source>
        <strain evidence="2 3">KJ1R5</strain>
    </source>
</reference>
<dbReference type="AlphaFoldDB" id="A0A135WJ21"/>
<accession>A0A135WJ21</accession>
<name>A0A135WJ21_9FLAO</name>
<keyword evidence="1" id="KW-0732">Signal</keyword>
<reference evidence="3" key="1">
    <citation type="submission" date="2015-12" db="EMBL/GenBank/DDBJ databases">
        <title>Genome sequence of a biocontrol rhizobacterium Chryseobacterium kwangjuense strain KJ1R5 isolated from pepper (Capsicum annuum L.).</title>
        <authorList>
            <person name="Jeong J.-J."/>
            <person name="Park H."/>
            <person name="Mannaa M."/>
            <person name="Sang M.K."/>
            <person name="Choi I.-G."/>
            <person name="Kim K.D."/>
        </authorList>
    </citation>
    <scope>NUCLEOTIDE SEQUENCE [LARGE SCALE GENOMIC DNA]</scope>
    <source>
        <strain evidence="3">KJ1R5</strain>
    </source>
</reference>
<proteinExistence type="predicted"/>
<dbReference type="Pfam" id="PF06764">
    <property type="entry name" value="DUF1223"/>
    <property type="match status" value="1"/>
</dbReference>
<dbReference type="PANTHER" id="PTHR36057:SF1">
    <property type="entry name" value="LIPOPROTEIN LIPID ATTACHMENT SITE-LIKE PROTEIN, PUTATIVE (DUF1223)-RELATED"/>
    <property type="match status" value="1"/>
</dbReference>
<protein>
    <recommendedName>
        <fullName evidence="4">DUF1223 domain-containing protein</fullName>
    </recommendedName>
</protein>
<comment type="caution">
    <text evidence="2">The sequence shown here is derived from an EMBL/GenBank/DDBJ whole genome shotgun (WGS) entry which is preliminary data.</text>
</comment>
<feature type="signal peptide" evidence="1">
    <location>
        <begin position="1"/>
        <end position="21"/>
    </location>
</feature>
<evidence type="ECO:0000313" key="2">
    <source>
        <dbReference type="EMBL" id="KXH84762.1"/>
    </source>
</evidence>